<name>A0AAE1NPH7_9EUCA</name>
<keyword evidence="1" id="KW-0175">Coiled coil</keyword>
<dbReference type="GO" id="GO:0008270">
    <property type="term" value="F:zinc ion binding"/>
    <property type="evidence" value="ECO:0007669"/>
    <property type="project" value="InterPro"/>
</dbReference>
<keyword evidence="5" id="KW-1185">Reference proteome</keyword>
<dbReference type="InterPro" id="IPR054465">
    <property type="entry name" value="Integrase_p58-like_C"/>
</dbReference>
<feature type="compositionally biased region" description="Basic and acidic residues" evidence="2">
    <location>
        <begin position="393"/>
        <end position="405"/>
    </location>
</feature>
<protein>
    <recommendedName>
        <fullName evidence="3">SCAN box domain-containing protein</fullName>
    </recommendedName>
</protein>
<dbReference type="PROSITE" id="PS50804">
    <property type="entry name" value="SCAN_BOX"/>
    <property type="match status" value="1"/>
</dbReference>
<dbReference type="SUPFAM" id="SSF57756">
    <property type="entry name" value="Retrovirus zinc finger-like domains"/>
    <property type="match status" value="1"/>
</dbReference>
<dbReference type="Pfam" id="PF02023">
    <property type="entry name" value="SCAN"/>
    <property type="match status" value="1"/>
</dbReference>
<dbReference type="SUPFAM" id="SSF56672">
    <property type="entry name" value="DNA/RNA polymerases"/>
    <property type="match status" value="1"/>
</dbReference>
<feature type="domain" description="SCAN box" evidence="3">
    <location>
        <begin position="224"/>
        <end position="305"/>
    </location>
</feature>
<accession>A0AAE1NPH7</accession>
<feature type="compositionally biased region" description="Gly residues" evidence="2">
    <location>
        <begin position="339"/>
        <end position="352"/>
    </location>
</feature>
<dbReference type="CDD" id="cd01647">
    <property type="entry name" value="RT_LTR"/>
    <property type="match status" value="1"/>
</dbReference>
<evidence type="ECO:0000256" key="2">
    <source>
        <dbReference type="SAM" id="MobiDB-lite"/>
    </source>
</evidence>
<dbReference type="EMBL" id="JAWZYT010004693">
    <property type="protein sequence ID" value="KAK4292889.1"/>
    <property type="molecule type" value="Genomic_DNA"/>
</dbReference>
<dbReference type="InterPro" id="IPR038269">
    <property type="entry name" value="SCAN_sf"/>
</dbReference>
<dbReference type="PANTHER" id="PTHR46888:SF13">
    <property type="entry name" value="RIBONUCLEASE H"/>
    <property type="match status" value="1"/>
</dbReference>
<evidence type="ECO:0000313" key="5">
    <source>
        <dbReference type="Proteomes" id="UP001292094"/>
    </source>
</evidence>
<dbReference type="Gene3D" id="3.10.10.10">
    <property type="entry name" value="HIV Type 1 Reverse Transcriptase, subunit A, domain 1"/>
    <property type="match status" value="1"/>
</dbReference>
<dbReference type="InterPro" id="IPR003309">
    <property type="entry name" value="SCAN_dom"/>
</dbReference>
<feature type="region of interest" description="Disordered" evidence="2">
    <location>
        <begin position="393"/>
        <end position="471"/>
    </location>
</feature>
<feature type="coiled-coil region" evidence="1">
    <location>
        <begin position="79"/>
        <end position="131"/>
    </location>
</feature>
<dbReference type="InterPro" id="IPR036875">
    <property type="entry name" value="Znf_CCHC_sf"/>
</dbReference>
<evidence type="ECO:0000313" key="4">
    <source>
        <dbReference type="EMBL" id="KAK4292889.1"/>
    </source>
</evidence>
<dbReference type="Pfam" id="PF22938">
    <property type="entry name" value="Integrase_p58_C"/>
    <property type="match status" value="1"/>
</dbReference>
<feature type="compositionally biased region" description="Polar residues" evidence="2">
    <location>
        <begin position="448"/>
        <end position="466"/>
    </location>
</feature>
<dbReference type="PANTHER" id="PTHR46888">
    <property type="entry name" value="ZINC KNUCKLE DOMAINCONTAINING PROTEIN-RELATED"/>
    <property type="match status" value="1"/>
</dbReference>
<evidence type="ECO:0000256" key="1">
    <source>
        <dbReference type="SAM" id="Coils"/>
    </source>
</evidence>
<dbReference type="Gene3D" id="3.30.70.270">
    <property type="match status" value="1"/>
</dbReference>
<dbReference type="Proteomes" id="UP001292094">
    <property type="component" value="Unassembled WGS sequence"/>
</dbReference>
<reference evidence="4" key="1">
    <citation type="submission" date="2023-11" db="EMBL/GenBank/DDBJ databases">
        <title>Genome assemblies of two species of porcelain crab, Petrolisthes cinctipes and Petrolisthes manimaculis (Anomura: Porcellanidae).</title>
        <authorList>
            <person name="Angst P."/>
        </authorList>
    </citation>
    <scope>NUCLEOTIDE SEQUENCE</scope>
    <source>
        <strain evidence="4">PB745_02</strain>
        <tissue evidence="4">Gill</tissue>
    </source>
</reference>
<dbReference type="SUPFAM" id="SSF47353">
    <property type="entry name" value="Retrovirus capsid dimerization domain-like"/>
    <property type="match status" value="1"/>
</dbReference>
<proteinExistence type="predicted"/>
<feature type="compositionally biased region" description="Polar residues" evidence="2">
    <location>
        <begin position="353"/>
        <end position="376"/>
    </location>
</feature>
<evidence type="ECO:0000259" key="3">
    <source>
        <dbReference type="PROSITE" id="PS50804"/>
    </source>
</evidence>
<dbReference type="GO" id="GO:0071897">
    <property type="term" value="P:DNA biosynthetic process"/>
    <property type="evidence" value="ECO:0007669"/>
    <property type="project" value="UniProtKB-ARBA"/>
</dbReference>
<dbReference type="Gene3D" id="4.10.60.10">
    <property type="entry name" value="Zinc finger, CCHC-type"/>
    <property type="match status" value="1"/>
</dbReference>
<dbReference type="AlphaFoldDB" id="A0AAE1NPH7"/>
<feature type="compositionally biased region" description="Polar residues" evidence="2">
    <location>
        <begin position="410"/>
        <end position="438"/>
    </location>
</feature>
<comment type="caution">
    <text evidence="4">The sequence shown here is derived from an EMBL/GenBank/DDBJ whole genome shotgun (WGS) entry which is preliminary data.</text>
</comment>
<dbReference type="InterPro" id="IPR043128">
    <property type="entry name" value="Rev_trsase/Diguanyl_cyclase"/>
</dbReference>
<dbReference type="InterPro" id="IPR043502">
    <property type="entry name" value="DNA/RNA_pol_sf"/>
</dbReference>
<sequence>MEFDLNEFLESPSLATLTVSRIKKADWIDLATKYNVPYKSSYSKAEIKKSVVTKLILGKTLPPEAHRLIHDGEGDSALIALKKLEIEEAERQREEAARQREHELIQIEEAARQREHEVEVLNLKIEESQREKHGRGLKTLMDFGSSLKFLPKFDEEDVETFFIMFERVATQLDWPVEQWSFFAQAAFEGKARLLYSSLSDENLDYPNVKRVILEAYDQVPETYRQKFRNYQKGERETYVEFVKEKERYFKAWLRASKIDGSYDKLYQLIILEEVLRRVPQTLRLYLREREVTDVNKAATLAENFRLTHGNAYSNSHYSNRQAAKGTKGASTIFWRTDGSRGGGGGAKPGGNGTVSNSQQSATGSTGRSDYKPPTNTKSSVVCAYCKSPDHHIRDCPKLKGKEKRPGHALATSTMSSTVPTSEPASCKPSTSQASSSFVMSVGQKETQDTNSAGYHNSPEASLSTPEDLSDIPIDSDTLKEAQIQDLELAPFFDKTVEDTDVMNFPICFYVKGGILMRKFRSHKFKNRLRTAIEHAMTNLKSAQCKMKEHFDLKSVTREFKPGDLVLAFLPIHKRPLQSRYHGPYVVEKKINEVNYVIKTPDRRKSERLIHINLLKAYYPRDNDIVSPVINLDLSNTSENNDQDHLFPSTEIKMQNSELFANPRSKFQHMTPQQEEDMECLLNEFPQLFGDVPLQCPLVKHDVVLVEGARPVKQSPYRTSPWKREALRKEVAFLLDHGLAERSTSEWASPCVLVDKPDGSFRMCTDYRQVNSLTRQDCYPLPRIDDLIDQLGGAKIISKIDLLRGYYQMRVIRVLVRYYFNFGMMCYTQCVMPQ</sequence>
<dbReference type="Gene3D" id="1.10.4020.10">
    <property type="entry name" value="DNA breaking-rejoining enzymes"/>
    <property type="match status" value="1"/>
</dbReference>
<organism evidence="4 5">
    <name type="scientific">Petrolisthes manimaculis</name>
    <dbReference type="NCBI Taxonomy" id="1843537"/>
    <lineage>
        <taxon>Eukaryota</taxon>
        <taxon>Metazoa</taxon>
        <taxon>Ecdysozoa</taxon>
        <taxon>Arthropoda</taxon>
        <taxon>Crustacea</taxon>
        <taxon>Multicrustacea</taxon>
        <taxon>Malacostraca</taxon>
        <taxon>Eumalacostraca</taxon>
        <taxon>Eucarida</taxon>
        <taxon>Decapoda</taxon>
        <taxon>Pleocyemata</taxon>
        <taxon>Anomura</taxon>
        <taxon>Galatheoidea</taxon>
        <taxon>Porcellanidae</taxon>
        <taxon>Petrolisthes</taxon>
    </lineage>
</organism>
<feature type="region of interest" description="Disordered" evidence="2">
    <location>
        <begin position="332"/>
        <end position="376"/>
    </location>
</feature>
<gene>
    <name evidence="4" type="ORF">Pmani_034374</name>
</gene>
<dbReference type="GO" id="GO:0003676">
    <property type="term" value="F:nucleic acid binding"/>
    <property type="evidence" value="ECO:0007669"/>
    <property type="project" value="InterPro"/>
</dbReference>